<feature type="compositionally biased region" description="Acidic residues" evidence="1">
    <location>
        <begin position="236"/>
        <end position="249"/>
    </location>
</feature>
<proteinExistence type="predicted"/>
<accession>A0AAU7DJS8</accession>
<reference evidence="2" key="1">
    <citation type="submission" date="2023-03" db="EMBL/GenBank/DDBJ databases">
        <title>Edaphobacter sp.</title>
        <authorList>
            <person name="Huber K.J."/>
            <person name="Papendorf J."/>
            <person name="Pilke C."/>
            <person name="Bunk B."/>
            <person name="Sproeer C."/>
            <person name="Pester M."/>
        </authorList>
    </citation>
    <scope>NUCLEOTIDE SEQUENCE</scope>
    <source>
        <strain evidence="2">DSM 110680</strain>
    </source>
</reference>
<sequence length="255" mass="27799">MAQTDFSTGALAAYFENSSDARKAVDALQKAGFSSAHLGVAHHGSYTGESSTFGNTIVFETEDKEPSTWDKIKSWFSGSEAEARKEDEAPGDAANRKVIPPAAERLDEGYDEGYDDTSDLQGSFTAMNIPDDRARYFAHRFRRGKDAAVVTVQAGDRTAEAQSILAQHNADFGESAVTYEYAAEDRSYPGDHIREDTLNDTPRNVQLLGVLRVQTVRVIPADQALGRKDPGRELPGDVDSEGLSDDEETGRERSA</sequence>
<dbReference type="EMBL" id="CP121196">
    <property type="protein sequence ID" value="XBH17342.1"/>
    <property type="molecule type" value="Genomic_DNA"/>
</dbReference>
<feature type="region of interest" description="Disordered" evidence="1">
    <location>
        <begin position="80"/>
        <end position="99"/>
    </location>
</feature>
<organism evidence="2">
    <name type="scientific">Telmatobacter sp. DSM 110680</name>
    <dbReference type="NCBI Taxonomy" id="3036704"/>
    <lineage>
        <taxon>Bacteria</taxon>
        <taxon>Pseudomonadati</taxon>
        <taxon>Acidobacteriota</taxon>
        <taxon>Terriglobia</taxon>
        <taxon>Terriglobales</taxon>
        <taxon>Acidobacteriaceae</taxon>
        <taxon>Telmatobacter</taxon>
    </lineage>
</organism>
<feature type="compositionally biased region" description="Basic and acidic residues" evidence="1">
    <location>
        <begin position="225"/>
        <end position="235"/>
    </location>
</feature>
<feature type="region of interest" description="Disordered" evidence="1">
    <location>
        <begin position="221"/>
        <end position="255"/>
    </location>
</feature>
<name>A0AAU7DJS8_9BACT</name>
<protein>
    <submittedName>
        <fullName evidence="2">General stress protein</fullName>
    </submittedName>
</protein>
<evidence type="ECO:0000313" key="2">
    <source>
        <dbReference type="EMBL" id="XBH17342.1"/>
    </source>
</evidence>
<dbReference type="AlphaFoldDB" id="A0AAU7DJS8"/>
<evidence type="ECO:0000256" key="1">
    <source>
        <dbReference type="SAM" id="MobiDB-lite"/>
    </source>
</evidence>
<gene>
    <name evidence="2" type="ORF">P8935_22600</name>
</gene>
<dbReference type="RefSeq" id="WP_348262573.1">
    <property type="nucleotide sequence ID" value="NZ_CP121196.1"/>
</dbReference>